<proteinExistence type="predicted"/>
<keyword evidence="1" id="KW-0732">Signal</keyword>
<evidence type="ECO:0000313" key="3">
    <source>
        <dbReference type="Proteomes" id="UP001195483"/>
    </source>
</evidence>
<feature type="chain" id="PRO_5042280549" description="Ig-like domain-containing protein" evidence="1">
    <location>
        <begin position="20"/>
        <end position="119"/>
    </location>
</feature>
<reference evidence="2" key="3">
    <citation type="submission" date="2023-05" db="EMBL/GenBank/DDBJ databases">
        <authorList>
            <person name="Smith C.H."/>
        </authorList>
    </citation>
    <scope>NUCLEOTIDE SEQUENCE</scope>
    <source>
        <strain evidence="2">CHS0354</strain>
        <tissue evidence="2">Mantle</tissue>
    </source>
</reference>
<reference evidence="2" key="1">
    <citation type="journal article" date="2021" name="Genome Biol. Evol.">
        <title>A High-Quality Reference Genome for a Parasitic Bivalve with Doubly Uniparental Inheritance (Bivalvia: Unionida).</title>
        <authorList>
            <person name="Smith C.H."/>
        </authorList>
    </citation>
    <scope>NUCLEOTIDE SEQUENCE</scope>
    <source>
        <strain evidence="2">CHS0354</strain>
    </source>
</reference>
<accession>A0AAE0SZ40</accession>
<evidence type="ECO:0000256" key="1">
    <source>
        <dbReference type="SAM" id="SignalP"/>
    </source>
</evidence>
<dbReference type="Proteomes" id="UP001195483">
    <property type="component" value="Unassembled WGS sequence"/>
</dbReference>
<feature type="signal peptide" evidence="1">
    <location>
        <begin position="1"/>
        <end position="19"/>
    </location>
</feature>
<keyword evidence="3" id="KW-1185">Reference proteome</keyword>
<evidence type="ECO:0008006" key="4">
    <source>
        <dbReference type="Google" id="ProtNLM"/>
    </source>
</evidence>
<feature type="non-terminal residue" evidence="2">
    <location>
        <position position="119"/>
    </location>
</feature>
<protein>
    <recommendedName>
        <fullName evidence="4">Ig-like domain-containing protein</fullName>
    </recommendedName>
</protein>
<evidence type="ECO:0000313" key="2">
    <source>
        <dbReference type="EMBL" id="KAK3600263.1"/>
    </source>
</evidence>
<dbReference type="AlphaFoldDB" id="A0AAE0SZ40"/>
<sequence length="119" mass="12854">MNILVCFLIFNSLLSIVEAQLIISADKSLTRDGETVNLICSIPFFTVPASWSVNSTGETLTVCLPSGPCQPPNDVAKYTFSATEASISVTITSFNSMQDTFGWKCQYGSNSVVYVIKPA</sequence>
<organism evidence="2 3">
    <name type="scientific">Potamilus streckersoni</name>
    <dbReference type="NCBI Taxonomy" id="2493646"/>
    <lineage>
        <taxon>Eukaryota</taxon>
        <taxon>Metazoa</taxon>
        <taxon>Spiralia</taxon>
        <taxon>Lophotrochozoa</taxon>
        <taxon>Mollusca</taxon>
        <taxon>Bivalvia</taxon>
        <taxon>Autobranchia</taxon>
        <taxon>Heteroconchia</taxon>
        <taxon>Palaeoheterodonta</taxon>
        <taxon>Unionida</taxon>
        <taxon>Unionoidea</taxon>
        <taxon>Unionidae</taxon>
        <taxon>Ambleminae</taxon>
        <taxon>Lampsilini</taxon>
        <taxon>Potamilus</taxon>
    </lineage>
</organism>
<name>A0AAE0SZ40_9BIVA</name>
<dbReference type="EMBL" id="JAEAOA010002277">
    <property type="protein sequence ID" value="KAK3600263.1"/>
    <property type="molecule type" value="Genomic_DNA"/>
</dbReference>
<gene>
    <name evidence="2" type="ORF">CHS0354_039077</name>
</gene>
<reference evidence="2" key="2">
    <citation type="journal article" date="2021" name="Genome Biol. Evol.">
        <title>Developing a high-quality reference genome for a parasitic bivalve with doubly uniparental inheritance (Bivalvia: Unionida).</title>
        <authorList>
            <person name="Smith C.H."/>
        </authorList>
    </citation>
    <scope>NUCLEOTIDE SEQUENCE</scope>
    <source>
        <strain evidence="2">CHS0354</strain>
        <tissue evidence="2">Mantle</tissue>
    </source>
</reference>
<comment type="caution">
    <text evidence="2">The sequence shown here is derived from an EMBL/GenBank/DDBJ whole genome shotgun (WGS) entry which is preliminary data.</text>
</comment>